<feature type="domain" description="Transposable element P transposase-like RNase H C-terminal" evidence="1">
    <location>
        <begin position="59"/>
        <end position="86"/>
    </location>
</feature>
<organism evidence="2 3">
    <name type="scientific">Dryococelus australis</name>
    <dbReference type="NCBI Taxonomy" id="614101"/>
    <lineage>
        <taxon>Eukaryota</taxon>
        <taxon>Metazoa</taxon>
        <taxon>Ecdysozoa</taxon>
        <taxon>Arthropoda</taxon>
        <taxon>Hexapoda</taxon>
        <taxon>Insecta</taxon>
        <taxon>Pterygota</taxon>
        <taxon>Neoptera</taxon>
        <taxon>Polyneoptera</taxon>
        <taxon>Phasmatodea</taxon>
        <taxon>Verophasmatodea</taxon>
        <taxon>Anareolatae</taxon>
        <taxon>Phasmatidae</taxon>
        <taxon>Eurycanthinae</taxon>
        <taxon>Dryococelus</taxon>
    </lineage>
</organism>
<dbReference type="Proteomes" id="UP001159363">
    <property type="component" value="Chromosome 1"/>
</dbReference>
<reference evidence="2 3" key="1">
    <citation type="submission" date="2023-02" db="EMBL/GenBank/DDBJ databases">
        <title>LHISI_Scaffold_Assembly.</title>
        <authorList>
            <person name="Stuart O.P."/>
            <person name="Cleave R."/>
            <person name="Magrath M.J.L."/>
            <person name="Mikheyev A.S."/>
        </authorList>
    </citation>
    <scope>NUCLEOTIDE SEQUENCE [LARGE SCALE GENOMIC DNA]</scope>
    <source>
        <strain evidence="2">Daus_M_001</strain>
        <tissue evidence="2">Leg muscle</tissue>
    </source>
</reference>
<comment type="caution">
    <text evidence="2">The sequence shown here is derived from an EMBL/GenBank/DDBJ whole genome shotgun (WGS) entry which is preliminary data.</text>
</comment>
<keyword evidence="3" id="KW-1185">Reference proteome</keyword>
<gene>
    <name evidence="2" type="ORF">PR048_001538</name>
</gene>
<dbReference type="EMBL" id="JARBHB010000001">
    <property type="protein sequence ID" value="KAJ8896195.1"/>
    <property type="molecule type" value="Genomic_DNA"/>
</dbReference>
<protein>
    <recommendedName>
        <fullName evidence="1">Transposable element P transposase-like RNase H C-terminal domain-containing protein</fullName>
    </recommendedName>
</protein>
<dbReference type="InterPro" id="IPR048367">
    <property type="entry name" value="TNP-like_RNaseH_C"/>
</dbReference>
<evidence type="ECO:0000313" key="2">
    <source>
        <dbReference type="EMBL" id="KAJ8896195.1"/>
    </source>
</evidence>
<feature type="non-terminal residue" evidence="2">
    <location>
        <position position="104"/>
    </location>
</feature>
<sequence>MTHSLPAQCIKLTETVAIGRFVCLMNNLLNNLNSKSMNNPNPQRKPFSVTNIYCIRLQHDPLENIFSVIYQRCGNGSNPSTQQFRRICLTKCLSDCHFLLPQPT</sequence>
<dbReference type="Pfam" id="PF21789">
    <property type="entry name" value="TNP-like_RNaseH_C"/>
    <property type="match status" value="1"/>
</dbReference>
<accession>A0ABQ9IHM5</accession>
<name>A0ABQ9IHM5_9NEOP</name>
<evidence type="ECO:0000259" key="1">
    <source>
        <dbReference type="Pfam" id="PF21789"/>
    </source>
</evidence>
<evidence type="ECO:0000313" key="3">
    <source>
        <dbReference type="Proteomes" id="UP001159363"/>
    </source>
</evidence>
<proteinExistence type="predicted"/>